<dbReference type="SUPFAM" id="SSF55729">
    <property type="entry name" value="Acyl-CoA N-acyltransferases (Nat)"/>
    <property type="match status" value="1"/>
</dbReference>
<dbReference type="GO" id="GO:0016747">
    <property type="term" value="F:acyltransferase activity, transferring groups other than amino-acyl groups"/>
    <property type="evidence" value="ECO:0007669"/>
    <property type="project" value="InterPro"/>
</dbReference>
<dbReference type="EMBL" id="RAYQ01000027">
    <property type="protein sequence ID" value="RKI88639.1"/>
    <property type="molecule type" value="Genomic_DNA"/>
</dbReference>
<dbReference type="RefSeq" id="WP_120471939.1">
    <property type="nucleotide sequence ID" value="NZ_RAYQ01000027.1"/>
</dbReference>
<accession>A0A3A9AB20</accession>
<dbReference type="Proteomes" id="UP000280696">
    <property type="component" value="Unassembled WGS sequence"/>
</dbReference>
<protein>
    <submittedName>
        <fullName evidence="2">N-acetyltransferase</fullName>
    </submittedName>
</protein>
<organism evidence="2 3">
    <name type="scientific">Parablautia intestinalis</name>
    <dbReference type="NCBI Taxonomy" id="2320100"/>
    <lineage>
        <taxon>Bacteria</taxon>
        <taxon>Bacillati</taxon>
        <taxon>Bacillota</taxon>
        <taxon>Clostridia</taxon>
        <taxon>Lachnospirales</taxon>
        <taxon>Lachnospiraceae</taxon>
        <taxon>Parablautia</taxon>
    </lineage>
</organism>
<feature type="domain" description="N-acetyltransferase" evidence="1">
    <location>
        <begin position="14"/>
        <end position="181"/>
    </location>
</feature>
<proteinExistence type="predicted"/>
<keyword evidence="3" id="KW-1185">Reference proteome</keyword>
<dbReference type="InterPro" id="IPR016181">
    <property type="entry name" value="Acyl_CoA_acyltransferase"/>
</dbReference>
<dbReference type="Pfam" id="PF13302">
    <property type="entry name" value="Acetyltransf_3"/>
    <property type="match status" value="1"/>
</dbReference>
<dbReference type="PROSITE" id="PS51186">
    <property type="entry name" value="GNAT"/>
    <property type="match status" value="1"/>
</dbReference>
<dbReference type="Gene3D" id="3.40.630.30">
    <property type="match status" value="1"/>
</dbReference>
<evidence type="ECO:0000313" key="3">
    <source>
        <dbReference type="Proteomes" id="UP000280696"/>
    </source>
</evidence>
<dbReference type="InterPro" id="IPR051531">
    <property type="entry name" value="N-acetyltransferase"/>
</dbReference>
<evidence type="ECO:0000259" key="1">
    <source>
        <dbReference type="PROSITE" id="PS51186"/>
    </source>
</evidence>
<name>A0A3A9AB20_9FIRM</name>
<comment type="caution">
    <text evidence="2">The sequence shown here is derived from an EMBL/GenBank/DDBJ whole genome shotgun (WGS) entry which is preliminary data.</text>
</comment>
<dbReference type="InterPro" id="IPR000182">
    <property type="entry name" value="GNAT_dom"/>
</dbReference>
<sequence length="194" mass="22141">MNHCGTRQLETNRLILREFAKEDAAAMYRNWASDESVTRYLTWPAHASQQVSQSVIEDWINSYTDKSYYQWAIVPKDNRDEPIGSISVVHMEENASVVEVGYCIGKAWWHKGITPEALAAVMDYLFDTVGAERIEAKHDPRNPNSGKVMKKCRMKYEGTLHNSDRNNQGICDACRYALEKSQRRQSPASAVQPL</sequence>
<dbReference type="PANTHER" id="PTHR43792:SF1">
    <property type="entry name" value="N-ACETYLTRANSFERASE DOMAIN-CONTAINING PROTEIN"/>
    <property type="match status" value="1"/>
</dbReference>
<dbReference type="PANTHER" id="PTHR43792">
    <property type="entry name" value="GNAT FAMILY, PUTATIVE (AFU_ORTHOLOGUE AFUA_3G00765)-RELATED-RELATED"/>
    <property type="match status" value="1"/>
</dbReference>
<dbReference type="AlphaFoldDB" id="A0A3A9AB20"/>
<dbReference type="OrthoDB" id="9785602at2"/>
<keyword evidence="2" id="KW-0808">Transferase</keyword>
<evidence type="ECO:0000313" key="2">
    <source>
        <dbReference type="EMBL" id="RKI88639.1"/>
    </source>
</evidence>
<reference evidence="2 3" key="1">
    <citation type="submission" date="2018-09" db="EMBL/GenBank/DDBJ databases">
        <title>Murine metabolic-syndrome-specific gut microbial biobank.</title>
        <authorList>
            <person name="Liu C."/>
        </authorList>
    </citation>
    <scope>NUCLEOTIDE SEQUENCE [LARGE SCALE GENOMIC DNA]</scope>
    <source>
        <strain evidence="2 3">0.1xD8-82</strain>
    </source>
</reference>
<gene>
    <name evidence="2" type="ORF">D7V94_19205</name>
</gene>